<organism evidence="2 3">
    <name type="scientific">Psychrobacillus psychrotolerans</name>
    <dbReference type="NCBI Taxonomy" id="126156"/>
    <lineage>
        <taxon>Bacteria</taxon>
        <taxon>Bacillati</taxon>
        <taxon>Bacillota</taxon>
        <taxon>Bacilli</taxon>
        <taxon>Bacillales</taxon>
        <taxon>Bacillaceae</taxon>
        <taxon>Psychrobacillus</taxon>
    </lineage>
</organism>
<dbReference type="OrthoDB" id="9804829at2"/>
<proteinExistence type="predicted"/>
<name>A0A1I5ZJN4_9BACI</name>
<dbReference type="Pfam" id="PF22564">
    <property type="entry name" value="HAAS"/>
    <property type="match status" value="1"/>
</dbReference>
<dbReference type="Proteomes" id="UP000198734">
    <property type="component" value="Unassembled WGS sequence"/>
</dbReference>
<dbReference type="RefSeq" id="WP_093537454.1">
    <property type="nucleotide sequence ID" value="NZ_FOXU01000005.1"/>
</dbReference>
<keyword evidence="3" id="KW-1185">Reference proteome</keyword>
<evidence type="ECO:0000313" key="2">
    <source>
        <dbReference type="EMBL" id="SFQ56671.1"/>
    </source>
</evidence>
<evidence type="ECO:0000259" key="1">
    <source>
        <dbReference type="Pfam" id="PF13349"/>
    </source>
</evidence>
<evidence type="ECO:0000313" key="3">
    <source>
        <dbReference type="Proteomes" id="UP000198734"/>
    </source>
</evidence>
<dbReference type="EMBL" id="FOXU01000005">
    <property type="protein sequence ID" value="SFQ56671.1"/>
    <property type="molecule type" value="Genomic_DNA"/>
</dbReference>
<dbReference type="PANTHER" id="PTHR34094:SF1">
    <property type="entry name" value="PROTEIN FAM185A"/>
    <property type="match status" value="1"/>
</dbReference>
<feature type="domain" description="DUF4097" evidence="1">
    <location>
        <begin position="90"/>
        <end position="339"/>
    </location>
</feature>
<accession>A0A1I5ZJN4</accession>
<sequence>MTEQQFLYELELALTSLPAEERNDILSDIKEYFSSGREDGKSDREIAASLGSPKEIAEELSENQIQIPDKITPSNKIIKVPHANFSNVMMDIDFGSLHVTSSDTEEATIELVGENDKLQLTAEVVNDTLSIRLKTKKYKFFSFIFLIKELRVNVALPKKLYTTVIMKTDNGRIRAEKILGKNIKITSDNGSIGLKEFAATILVAETDNGRIEMEKIQADKLTAETDNGRIELQSIDAEQVHTETDNGRIMMQYVNGSITGKTDNGRIELLTTSLDRMIDLETDNGSILVETETDPTNVSIHTKVDYGKISVFGEKNSRTVFGAGANKVRLSSDNGKIIVEKKKVPVFE</sequence>
<dbReference type="PANTHER" id="PTHR34094">
    <property type="match status" value="1"/>
</dbReference>
<dbReference type="InterPro" id="IPR025164">
    <property type="entry name" value="Toastrack_DUF4097"/>
</dbReference>
<dbReference type="Gene3D" id="2.160.20.120">
    <property type="match status" value="1"/>
</dbReference>
<dbReference type="STRING" id="126156.SAMN05421670_2749"/>
<dbReference type="Pfam" id="PF13349">
    <property type="entry name" value="DUF4097"/>
    <property type="match status" value="1"/>
</dbReference>
<protein>
    <recommendedName>
        <fullName evidence="1">DUF4097 domain-containing protein</fullName>
    </recommendedName>
</protein>
<reference evidence="3" key="1">
    <citation type="submission" date="2016-10" db="EMBL/GenBank/DDBJ databases">
        <authorList>
            <person name="Varghese N."/>
            <person name="Submissions S."/>
        </authorList>
    </citation>
    <scope>NUCLEOTIDE SEQUENCE [LARGE SCALE GENOMIC DNA]</scope>
    <source>
        <strain evidence="3">DSM 11706</strain>
    </source>
</reference>
<gene>
    <name evidence="2" type="ORF">SAMN05421670_2749</name>
</gene>
<dbReference type="AlphaFoldDB" id="A0A1I5ZJN4"/>